<dbReference type="AlphaFoldDB" id="A0A645GKE5"/>
<reference evidence="2" key="1">
    <citation type="submission" date="2019-08" db="EMBL/GenBank/DDBJ databases">
        <authorList>
            <person name="Kucharzyk K."/>
            <person name="Murdoch R.W."/>
            <person name="Higgins S."/>
            <person name="Loffler F."/>
        </authorList>
    </citation>
    <scope>NUCLEOTIDE SEQUENCE</scope>
</reference>
<dbReference type="EMBL" id="VSSQ01076281">
    <property type="protein sequence ID" value="MPN26686.1"/>
    <property type="molecule type" value="Genomic_DNA"/>
</dbReference>
<dbReference type="PROSITE" id="PS51379">
    <property type="entry name" value="4FE4S_FER_2"/>
    <property type="match status" value="2"/>
</dbReference>
<dbReference type="SUPFAM" id="SSF54862">
    <property type="entry name" value="4Fe-4S ferredoxins"/>
    <property type="match status" value="1"/>
</dbReference>
<dbReference type="Pfam" id="PF13187">
    <property type="entry name" value="Fer4_9"/>
    <property type="match status" value="1"/>
</dbReference>
<proteinExistence type="predicted"/>
<feature type="domain" description="4Fe-4S ferredoxin-type" evidence="1">
    <location>
        <begin position="12"/>
        <end position="41"/>
    </location>
</feature>
<evidence type="ECO:0000313" key="2">
    <source>
        <dbReference type="EMBL" id="MPN26686.1"/>
    </source>
</evidence>
<gene>
    <name evidence="2" type="primary">ndhI_110</name>
    <name evidence="2" type="ORF">SDC9_174111</name>
</gene>
<dbReference type="NCBIfam" id="NF038196">
    <property type="entry name" value="ferrodoxin_EFR1"/>
    <property type="match status" value="1"/>
</dbReference>
<organism evidence="2">
    <name type="scientific">bioreactor metagenome</name>
    <dbReference type="NCBI Taxonomy" id="1076179"/>
    <lineage>
        <taxon>unclassified sequences</taxon>
        <taxon>metagenomes</taxon>
        <taxon>ecological metagenomes</taxon>
    </lineage>
</organism>
<dbReference type="InterPro" id="IPR017900">
    <property type="entry name" value="4Fe4S_Fe_S_CS"/>
</dbReference>
<dbReference type="Gene3D" id="3.30.70.20">
    <property type="match status" value="2"/>
</dbReference>
<name>A0A645GKE5_9ZZZZ</name>
<dbReference type="InterPro" id="IPR047964">
    <property type="entry name" value="EFR1-like"/>
</dbReference>
<evidence type="ECO:0000259" key="1">
    <source>
        <dbReference type="PROSITE" id="PS51379"/>
    </source>
</evidence>
<dbReference type="EC" id="1.6.5.11" evidence="2"/>
<dbReference type="PROSITE" id="PS00198">
    <property type="entry name" value="4FE4S_FER_1"/>
    <property type="match status" value="2"/>
</dbReference>
<sequence length="81" mass="9619">MFLIYAKKYAKKKFSVDKDKCINCKICENECPTKNITMNDRDITFYNKCIGCEKCIHRCPTNAILYKGKPFESYKIEEYLK</sequence>
<comment type="caution">
    <text evidence="2">The sequence shown here is derived from an EMBL/GenBank/DDBJ whole genome shotgun (WGS) entry which is preliminary data.</text>
</comment>
<accession>A0A645GKE5</accession>
<protein>
    <submittedName>
        <fullName evidence="2">NAD(P)H-quinone oxidoreductase subunit I, chloroplastic</fullName>
        <ecNumber evidence="2">1.6.5.11</ecNumber>
    </submittedName>
</protein>
<feature type="domain" description="4Fe-4S ferredoxin-type" evidence="1">
    <location>
        <begin position="46"/>
        <end position="69"/>
    </location>
</feature>
<dbReference type="PANTHER" id="PTHR43122:SF1">
    <property type="entry name" value="IRON-SULFUR-BINDING PROTEIN"/>
    <property type="match status" value="1"/>
</dbReference>
<dbReference type="GO" id="GO:0016491">
    <property type="term" value="F:oxidoreductase activity"/>
    <property type="evidence" value="ECO:0007669"/>
    <property type="project" value="UniProtKB-KW"/>
</dbReference>
<dbReference type="InterPro" id="IPR017896">
    <property type="entry name" value="4Fe4S_Fe-S-bd"/>
</dbReference>
<keyword evidence="2" id="KW-0560">Oxidoreductase</keyword>
<dbReference type="PANTHER" id="PTHR43122">
    <property type="entry name" value="FERREDOXIN SUBUNIT OF PYRUVATE:FLAVODOXIN OXIDOREDUCTASE-RELATED"/>
    <property type="match status" value="1"/>
</dbReference>